<proteinExistence type="inferred from homology"/>
<feature type="domain" description="PBS-linker" evidence="9">
    <location>
        <begin position="1"/>
        <end position="180"/>
    </location>
</feature>
<name>A0AAE3KM02_9CYAN</name>
<evidence type="ECO:0000256" key="7">
    <source>
        <dbReference type="PROSITE-ProRule" id="PRU00775"/>
    </source>
</evidence>
<evidence type="ECO:0000256" key="3">
    <source>
        <dbReference type="ARBA" id="ARBA00022549"/>
    </source>
</evidence>
<evidence type="ECO:0000259" key="8">
    <source>
        <dbReference type="PROSITE" id="PS51441"/>
    </source>
</evidence>
<evidence type="ECO:0000313" key="10">
    <source>
        <dbReference type="EMBL" id="MCP2728236.1"/>
    </source>
</evidence>
<evidence type="ECO:0000256" key="1">
    <source>
        <dbReference type="ARBA" id="ARBA00004445"/>
    </source>
</evidence>
<dbReference type="PANTHER" id="PTHR34011">
    <property type="entry name" value="PHYCOBILISOME 32.1 KDA LINKER POLYPEPTIDE, PHYCOCYANIN-ASSOCIATED, ROD 2-RELATED"/>
    <property type="match status" value="1"/>
</dbReference>
<dbReference type="RefSeq" id="WP_254011038.1">
    <property type="nucleotide sequence ID" value="NZ_JAMZMM010000045.1"/>
</dbReference>
<dbReference type="AlphaFoldDB" id="A0AAE3KM02"/>
<dbReference type="GO" id="GO:0030089">
    <property type="term" value="C:phycobilisome"/>
    <property type="evidence" value="ECO:0007669"/>
    <property type="project" value="UniProtKB-UniRule"/>
</dbReference>
<evidence type="ECO:0000256" key="4">
    <source>
        <dbReference type="ARBA" id="ARBA00022738"/>
    </source>
</evidence>
<dbReference type="SMART" id="SM01094">
    <property type="entry name" value="CpcD"/>
    <property type="match status" value="1"/>
</dbReference>
<keyword evidence="5" id="KW-0793">Thylakoid</keyword>
<dbReference type="Gene3D" id="1.10.3130.20">
    <property type="entry name" value="Phycobilisome linker domain"/>
    <property type="match status" value="1"/>
</dbReference>
<keyword evidence="11" id="KW-1185">Reference proteome</keyword>
<dbReference type="EMBL" id="JAMZMM010000045">
    <property type="protein sequence ID" value="MCP2728236.1"/>
    <property type="molecule type" value="Genomic_DNA"/>
</dbReference>
<dbReference type="InterPro" id="IPR038255">
    <property type="entry name" value="PBS_linker_sf"/>
</dbReference>
<keyword evidence="4 7" id="KW-0605">Phycobilisome</keyword>
<dbReference type="Proteomes" id="UP001204953">
    <property type="component" value="Unassembled WGS sequence"/>
</dbReference>
<accession>A0AAE3KM02</accession>
<comment type="subcellular location">
    <subcellularLocation>
        <location evidence="1">Cellular thylakoid membrane</location>
        <topology evidence="1">Peripheral membrane protein</topology>
        <orientation evidence="1">Cytoplasmic side</orientation>
    </subcellularLocation>
</comment>
<dbReference type="PANTHER" id="PTHR34011:SF6">
    <property type="entry name" value="PHYCOBILIPROTEIN APCE"/>
    <property type="match status" value="1"/>
</dbReference>
<dbReference type="PIRSF" id="PIRSF005898">
    <property type="entry name" value="Phycobilisome_CpeC/CpcI"/>
    <property type="match status" value="1"/>
</dbReference>
<keyword evidence="6" id="KW-0472">Membrane</keyword>
<comment type="similarity">
    <text evidence="7">Belongs to the phycobilisome linker protein family.</text>
</comment>
<feature type="domain" description="CpcD-like" evidence="8">
    <location>
        <begin position="220"/>
        <end position="273"/>
    </location>
</feature>
<evidence type="ECO:0000256" key="5">
    <source>
        <dbReference type="ARBA" id="ARBA00023078"/>
    </source>
</evidence>
<dbReference type="InterPro" id="IPR001297">
    <property type="entry name" value="PBS_linker_dom"/>
</dbReference>
<dbReference type="Pfam" id="PF01383">
    <property type="entry name" value="CpcD"/>
    <property type="match status" value="1"/>
</dbReference>
<dbReference type="PROSITE" id="PS51445">
    <property type="entry name" value="PBS_LINKER"/>
    <property type="match status" value="1"/>
</dbReference>
<protein>
    <submittedName>
        <fullName evidence="10">Phycobilisome linker polypeptide</fullName>
    </submittedName>
</protein>
<reference evidence="10" key="1">
    <citation type="submission" date="2022-06" db="EMBL/GenBank/DDBJ databases">
        <title>New cyanobacteria of genus Symplocastrum in benthos of Lake Baikal.</title>
        <authorList>
            <person name="Sorokovikova E."/>
            <person name="Tikhonova I."/>
            <person name="Krasnopeev A."/>
            <person name="Evseev P."/>
            <person name="Gladkikh A."/>
            <person name="Belykh O."/>
        </authorList>
    </citation>
    <scope>NUCLEOTIDE SEQUENCE</scope>
    <source>
        <strain evidence="10">BBK-W-15</strain>
    </source>
</reference>
<dbReference type="InterPro" id="IPR008213">
    <property type="entry name" value="CpcD-like_dom"/>
</dbReference>
<evidence type="ECO:0000313" key="11">
    <source>
        <dbReference type="Proteomes" id="UP001204953"/>
    </source>
</evidence>
<evidence type="ECO:0000256" key="6">
    <source>
        <dbReference type="ARBA" id="ARBA00023136"/>
    </source>
</evidence>
<sequence>MASLLTASRLGIAAVAEPTQVELRQNATEEDFQVVIRSAYRQVFGNAHLMDGDRLTVAESQLRRGEITVRDFVRSLGQSETYRKKFFHSNSQNRFVELNFKHFLGRAPQSQSEISEHIQLYAQGGYEAEINSYVDSAEYQANFGDAIVPYYIGFQSKANQTMAGFTRIFQLYGGYSNSDRTQADGKKSKLVREIAWNTSSAIHADQNGVAIPGTTGGSRGQLYRVEVIQAPKTIPMARIRRSQMEYLVPYEQLSRKLQQINLMGGKVTKIVAA</sequence>
<evidence type="ECO:0000256" key="2">
    <source>
        <dbReference type="ARBA" id="ARBA00022531"/>
    </source>
</evidence>
<dbReference type="Pfam" id="PF00427">
    <property type="entry name" value="PBS_linker_poly"/>
    <property type="match status" value="1"/>
</dbReference>
<comment type="caution">
    <text evidence="10">The sequence shown here is derived from an EMBL/GenBank/DDBJ whole genome shotgun (WGS) entry which is preliminary data.</text>
</comment>
<dbReference type="InterPro" id="IPR016470">
    <property type="entry name" value="Phycobilisome"/>
</dbReference>
<dbReference type="GO" id="GO:0015979">
    <property type="term" value="P:photosynthesis"/>
    <property type="evidence" value="ECO:0007669"/>
    <property type="project" value="UniProtKB-KW"/>
</dbReference>
<keyword evidence="2" id="KW-0602">Photosynthesis</keyword>
<keyword evidence="3" id="KW-0042">Antenna complex</keyword>
<dbReference type="PROSITE" id="PS51441">
    <property type="entry name" value="CPCD_LIKE"/>
    <property type="match status" value="1"/>
</dbReference>
<evidence type="ECO:0000259" key="9">
    <source>
        <dbReference type="PROSITE" id="PS51445"/>
    </source>
</evidence>
<dbReference type="GO" id="GO:0031676">
    <property type="term" value="C:plasma membrane-derived thylakoid membrane"/>
    <property type="evidence" value="ECO:0007669"/>
    <property type="project" value="UniProtKB-SubCell"/>
</dbReference>
<organism evidence="10 11">
    <name type="scientific">Limnofasciculus baicalensis BBK-W-15</name>
    <dbReference type="NCBI Taxonomy" id="2699891"/>
    <lineage>
        <taxon>Bacteria</taxon>
        <taxon>Bacillati</taxon>
        <taxon>Cyanobacteriota</taxon>
        <taxon>Cyanophyceae</taxon>
        <taxon>Coleofasciculales</taxon>
        <taxon>Coleofasciculaceae</taxon>
        <taxon>Limnofasciculus</taxon>
        <taxon>Limnofasciculus baicalensis</taxon>
    </lineage>
</organism>
<gene>
    <name evidence="10" type="ORF">NJ959_07080</name>
</gene>